<evidence type="ECO:0000313" key="9">
    <source>
        <dbReference type="EMBL" id="MLW02284.1"/>
    </source>
</evidence>
<evidence type="ECO:0000313" key="4">
    <source>
        <dbReference type="EMBL" id="MFK57423.1"/>
    </source>
</evidence>
<evidence type="ECO:0000313" key="5">
    <source>
        <dbReference type="EMBL" id="MFK70686.1"/>
    </source>
</evidence>
<dbReference type="EMBL" id="RWAH01000030">
    <property type="protein sequence ID" value="MMS79099.1"/>
    <property type="molecule type" value="Genomic_DNA"/>
</dbReference>
<dbReference type="EMBL" id="RSUV01000024">
    <property type="protein sequence ID" value="MIV46422.1"/>
    <property type="molecule type" value="Genomic_DNA"/>
</dbReference>
<evidence type="ECO:0000313" key="3">
    <source>
        <dbReference type="EMBL" id="EAA8666166.1"/>
    </source>
</evidence>
<reference evidence="12 14" key="5">
    <citation type="submission" date="2019-06" db="EMBL/GenBank/DDBJ databases">
        <title>Comparative genome anaysis of Salmonella and Staphylococcus aureus isolated from China.</title>
        <authorList>
            <person name="Li L."/>
        </authorList>
    </citation>
    <scope>NUCLEOTIDE SEQUENCE [LARGE SCALE GENOMIC DNA]</scope>
    <source>
        <strain evidence="12 14">GSJ/2016-Sal.-012</strain>
    </source>
</reference>
<dbReference type="EMBL" id="AAACVH010000021">
    <property type="protein sequence ID" value="EAA8666166.1"/>
    <property type="molecule type" value="Genomic_DNA"/>
</dbReference>
<dbReference type="Proteomes" id="UP000885320">
    <property type="component" value="Unassembled WGS sequence"/>
</dbReference>
<evidence type="ECO:0000313" key="12">
    <source>
        <dbReference type="EMBL" id="TPQ08787.1"/>
    </source>
</evidence>
<dbReference type="Proteomes" id="UP000320106">
    <property type="component" value="Unassembled WGS sequence"/>
</dbReference>
<evidence type="ECO:0000313" key="7">
    <source>
        <dbReference type="EMBL" id="MIK93478.1"/>
    </source>
</evidence>
<dbReference type="EMBL" id="RVIJ01000022">
    <property type="protein sequence ID" value="MLW02284.1"/>
    <property type="molecule type" value="Genomic_DNA"/>
</dbReference>
<accession>A0A1S0ZR69</accession>
<evidence type="ECO:0000313" key="8">
    <source>
        <dbReference type="EMBL" id="MIV46422.1"/>
    </source>
</evidence>
<keyword evidence="1" id="KW-0472">Membrane</keyword>
<evidence type="ECO:0000313" key="2">
    <source>
        <dbReference type="EMBL" id="AXD73921.1"/>
    </source>
</evidence>
<dbReference type="Proteomes" id="UP000885283">
    <property type="component" value="Unassembled WGS sequence"/>
</dbReference>
<organism evidence="11">
    <name type="scientific">Salmonella enterica</name>
    <name type="common">Salmonella choleraesuis</name>
    <dbReference type="NCBI Taxonomy" id="28901"/>
    <lineage>
        <taxon>Bacteria</taxon>
        <taxon>Pseudomonadati</taxon>
        <taxon>Pseudomonadota</taxon>
        <taxon>Gammaproteobacteria</taxon>
        <taxon>Enterobacterales</taxon>
        <taxon>Enterobacteriaceae</taxon>
        <taxon>Salmonella</taxon>
    </lineage>
</organism>
<evidence type="ECO:0000313" key="11">
    <source>
        <dbReference type="EMBL" id="OHJ47626.1"/>
    </source>
</evidence>
<dbReference type="EMBL" id="RSMR01000021">
    <property type="protein sequence ID" value="MIK93478.1"/>
    <property type="molecule type" value="Genomic_DNA"/>
</dbReference>
<reference evidence="2 13" key="2">
    <citation type="submission" date="2018-06" db="EMBL/GenBank/DDBJ databases">
        <title>Completed Genome Sequences of 32 Strains from Various Serotypes of Salmonella enterica.</title>
        <authorList>
            <person name="Nash J.H.E."/>
            <person name="Robertson J."/>
            <person name="Bessonov K."/>
        </authorList>
    </citation>
    <scope>NUCLEOTIDE SEQUENCE [LARGE SCALE GENOMIC DNA]</scope>
    <source>
        <strain evidence="2 13">SA20021456</strain>
    </source>
</reference>
<dbReference type="EMBL" id="RMUA01000023">
    <property type="protein sequence ID" value="MFK70686.1"/>
    <property type="molecule type" value="Genomic_DNA"/>
</dbReference>
<dbReference type="EMBL" id="VFRH01000019">
    <property type="protein sequence ID" value="TPQ08787.1"/>
    <property type="molecule type" value="Genomic_DNA"/>
</dbReference>
<dbReference type="EMBL" id="MLTE01000019">
    <property type="protein sequence ID" value="OHJ47626.1"/>
    <property type="molecule type" value="Genomic_DNA"/>
</dbReference>
<evidence type="ECO:0000313" key="10">
    <source>
        <dbReference type="EMBL" id="MMS79099.1"/>
    </source>
</evidence>
<evidence type="ECO:0000313" key="13">
    <source>
        <dbReference type="Proteomes" id="UP000251994"/>
    </source>
</evidence>
<name>A0A1S0ZR69_SALER</name>
<dbReference type="Proteomes" id="UP000885392">
    <property type="component" value="Unassembled WGS sequence"/>
</dbReference>
<dbReference type="Proteomes" id="UP000866740">
    <property type="component" value="Unassembled WGS sequence"/>
</dbReference>
<dbReference type="Proteomes" id="UP000251994">
    <property type="component" value="Chromosome"/>
</dbReference>
<feature type="transmembrane region" description="Helical" evidence="1">
    <location>
        <begin position="12"/>
        <end position="35"/>
    </location>
</feature>
<dbReference type="AlphaFoldDB" id="A0A1S0ZR69"/>
<dbReference type="EMBL" id="CP030219">
    <property type="protein sequence ID" value="AXD73921.1"/>
    <property type="molecule type" value="Genomic_DNA"/>
</dbReference>
<gene>
    <name evidence="8" type="ORF">A7E06_23720</name>
    <name evidence="11" type="ORF">A7S51_22095</name>
    <name evidence="2" type="ORF">CHC34_25265</name>
    <name evidence="10" type="ORF">D9O31_21905</name>
    <name evidence="9" type="ORF">EAK82_19190</name>
    <name evidence="6" type="ORF">EE393_24585</name>
    <name evidence="4" type="ORF">EEM01_15275</name>
    <name evidence="5" type="ORF">EEN95_15810</name>
    <name evidence="12" type="ORF">FJR63_19420</name>
    <name evidence="7" type="ORF">KO51_18590</name>
    <name evidence="3" type="ORF">NL99_14395</name>
</gene>
<evidence type="ECO:0000256" key="1">
    <source>
        <dbReference type="SAM" id="Phobius"/>
    </source>
</evidence>
<keyword evidence="1" id="KW-0812">Transmembrane</keyword>
<dbReference type="Proteomes" id="UP000839509">
    <property type="component" value="Unassembled WGS sequence"/>
</dbReference>
<dbReference type="Proteomes" id="UP000839530">
    <property type="component" value="Unassembled WGS sequence"/>
</dbReference>
<reference evidence="11" key="1">
    <citation type="submission" date="2016-09" db="EMBL/GenBank/DDBJ databases">
        <title>Whole genome sequencing of Salmonella enterica.</title>
        <authorList>
            <person name="Bell R."/>
        </authorList>
    </citation>
    <scope>NUCLEOTIDE SEQUENCE [LARGE SCALE GENOMIC DNA]</scope>
    <source>
        <strain evidence="11">CFSAN044929</strain>
    </source>
</reference>
<evidence type="ECO:0000313" key="14">
    <source>
        <dbReference type="Proteomes" id="UP000320106"/>
    </source>
</evidence>
<reference evidence="4" key="4">
    <citation type="submission" date="2018-11" db="EMBL/GenBank/DDBJ databases">
        <authorList>
            <consortium name="PulseNet: The National Subtyping Network for Foodborne Disease Surveillance"/>
            <person name="Tarr C.L."/>
            <person name="Trees E."/>
            <person name="Katz L.S."/>
            <person name="Carleton-Romer H.A."/>
            <person name="Stroika S."/>
            <person name="Kucerova Z."/>
            <person name="Roache K.F."/>
            <person name="Sabol A.L."/>
            <person name="Besser J."/>
            <person name="Gerner-Smidt P."/>
        </authorList>
    </citation>
    <scope>NUCLEOTIDE SEQUENCE [LARGE SCALE GENOMIC DNA]</scope>
    <source>
        <strain evidence="9">PNUSAS038541</strain>
        <strain evidence="10">PNUSAS052121</strain>
        <strain evidence="5">PNUSAS057377</strain>
        <strain evidence="6">PNUSAS058450</strain>
        <strain evidence="4">PNUSAS059842</strain>
    </source>
</reference>
<keyword evidence="1" id="KW-1133">Transmembrane helix</keyword>
<protein>
    <submittedName>
        <fullName evidence="11">Uncharacterized protein</fullName>
    </submittedName>
</protein>
<reference evidence="8" key="3">
    <citation type="submission" date="2018-07" db="EMBL/GenBank/DDBJ databases">
        <authorList>
            <consortium name="GenomeTrakr network: Whole genome sequencing for foodborne pathogen traceback"/>
        </authorList>
    </citation>
    <scope>NUCLEOTIDE SEQUENCE [LARGE SCALE GENOMIC DNA]</scope>
    <source>
        <strain evidence="8">CFSAN048114</strain>
        <strain evidence="7">FLUFL-1338</strain>
        <strain evidence="3">FLUFL-367</strain>
    </source>
</reference>
<proteinExistence type="predicted"/>
<dbReference type="Proteomes" id="UP000839526">
    <property type="component" value="Unassembled WGS sequence"/>
</dbReference>
<dbReference type="Proteomes" id="UP000839834">
    <property type="component" value="Unassembled WGS sequence"/>
</dbReference>
<evidence type="ECO:0000313" key="6">
    <source>
        <dbReference type="EMBL" id="MGD32011.1"/>
    </source>
</evidence>
<dbReference type="Proteomes" id="UP000885336">
    <property type="component" value="Unassembled WGS sequence"/>
</dbReference>
<dbReference type="EMBL" id="RMTL01000014">
    <property type="protein sequence ID" value="MFK57423.1"/>
    <property type="molecule type" value="Genomic_DNA"/>
</dbReference>
<dbReference type="RefSeq" id="WP_001271664.1">
    <property type="nucleotide sequence ID" value="NZ_CP030219.1"/>
</dbReference>
<dbReference type="EMBL" id="RNKS01000149">
    <property type="protein sequence ID" value="MGD32011.1"/>
    <property type="molecule type" value="Genomic_DNA"/>
</dbReference>
<sequence length="148" mass="16151">MSAEENNSDEELAPMVDGLSGALCILILVSTVFILSSTDSIVTSDGGALKFRDSFTNLSKNTIYYSGAVSLSSSDLYQTRKHLVDSGKKKITLYGAVSKSVENHKAKNTFNLLKIYTDLKLPSDIEVEFKEGDSSACEKSLSCIYWSN</sequence>